<dbReference type="RefSeq" id="XP_014559390.1">
    <property type="nucleotide sequence ID" value="XM_014703904.1"/>
</dbReference>
<evidence type="ECO:0000313" key="2">
    <source>
        <dbReference type="Proteomes" id="UP000054337"/>
    </source>
</evidence>
<name>W7EGP2_BIPV3</name>
<organism evidence="1 2">
    <name type="scientific">Bipolaris victoriae (strain FI3)</name>
    <name type="common">Victoria blight of oats agent</name>
    <name type="synonym">Cochliobolus victoriae</name>
    <dbReference type="NCBI Taxonomy" id="930091"/>
    <lineage>
        <taxon>Eukaryota</taxon>
        <taxon>Fungi</taxon>
        <taxon>Dikarya</taxon>
        <taxon>Ascomycota</taxon>
        <taxon>Pezizomycotina</taxon>
        <taxon>Dothideomycetes</taxon>
        <taxon>Pleosporomycetidae</taxon>
        <taxon>Pleosporales</taxon>
        <taxon>Pleosporineae</taxon>
        <taxon>Pleosporaceae</taxon>
        <taxon>Bipolaris</taxon>
    </lineage>
</organism>
<proteinExistence type="predicted"/>
<protein>
    <submittedName>
        <fullName evidence="1">Uncharacterized protein</fullName>
    </submittedName>
</protein>
<keyword evidence="2" id="KW-1185">Reference proteome</keyword>
<dbReference type="HOGENOM" id="CLU_166514_0_0_1"/>
<reference evidence="1 2" key="1">
    <citation type="journal article" date="2013" name="PLoS Genet.">
        <title>Comparative genome structure, secondary metabolite, and effector coding capacity across Cochliobolus pathogens.</title>
        <authorList>
            <person name="Condon B.J."/>
            <person name="Leng Y."/>
            <person name="Wu D."/>
            <person name="Bushley K.E."/>
            <person name="Ohm R.A."/>
            <person name="Otillar R."/>
            <person name="Martin J."/>
            <person name="Schackwitz W."/>
            <person name="Grimwood J."/>
            <person name="MohdZainudin N."/>
            <person name="Xue C."/>
            <person name="Wang R."/>
            <person name="Manning V.A."/>
            <person name="Dhillon B."/>
            <person name="Tu Z.J."/>
            <person name="Steffenson B.J."/>
            <person name="Salamov A."/>
            <person name="Sun H."/>
            <person name="Lowry S."/>
            <person name="LaButti K."/>
            <person name="Han J."/>
            <person name="Copeland A."/>
            <person name="Lindquist E."/>
            <person name="Barry K."/>
            <person name="Schmutz J."/>
            <person name="Baker S.E."/>
            <person name="Ciuffetti L.M."/>
            <person name="Grigoriev I.V."/>
            <person name="Zhong S."/>
            <person name="Turgeon B.G."/>
        </authorList>
    </citation>
    <scope>NUCLEOTIDE SEQUENCE [LARGE SCALE GENOMIC DNA]</scope>
    <source>
        <strain evidence="1 2">FI3</strain>
    </source>
</reference>
<accession>W7EGP2</accession>
<sequence>VISAPFSFSNPLTIFFFKKKTFFLVFVPDSLSSLKRFIFPLPPRHPGIIDPATKIRRRFGPLPKKKRIHSYSSMIRIALVNCSRKKKKPSVLPIARRRERRRK</sequence>
<dbReference type="EMBL" id="KI968710">
    <property type="protein sequence ID" value="EUN29793.1"/>
    <property type="molecule type" value="Genomic_DNA"/>
</dbReference>
<gene>
    <name evidence="1" type="ORF">COCVIDRAFT_92190</name>
</gene>
<feature type="non-terminal residue" evidence="1">
    <location>
        <position position="1"/>
    </location>
</feature>
<evidence type="ECO:0000313" key="1">
    <source>
        <dbReference type="EMBL" id="EUN29793.1"/>
    </source>
</evidence>
<dbReference type="Proteomes" id="UP000054337">
    <property type="component" value="Unassembled WGS sequence"/>
</dbReference>
<dbReference type="AlphaFoldDB" id="W7EGP2"/>
<dbReference type="GeneID" id="26259491"/>